<protein>
    <submittedName>
        <fullName evidence="3">PAS domain-containing protein</fullName>
    </submittedName>
</protein>
<organism evidence="3 4">
    <name type="scientific">Belliella kenyensis</name>
    <dbReference type="NCBI Taxonomy" id="1472724"/>
    <lineage>
        <taxon>Bacteria</taxon>
        <taxon>Pseudomonadati</taxon>
        <taxon>Bacteroidota</taxon>
        <taxon>Cytophagia</taxon>
        <taxon>Cytophagales</taxon>
        <taxon>Cyclobacteriaceae</taxon>
        <taxon>Belliella</taxon>
    </lineage>
</organism>
<sequence length="227" mass="26408">MKATEKRPIIESNYFYHLKIDEQGVIIDANSKLRNQISFLSESISEESIENMLHPEDYTLFQSRTENAMRENEASFTMEMRVKTIEENEFKWTRWEFQLIQSPASQFRMIGFGHDILNDAVKKTVSIPVLKSEKKKSSKRKEKKSIGILEQQSEFLKKLTFNQSHLMRSKLANIIGILEVIQPQNNPEEIPELIAILKDEAQKLDTALQESIHSSSSMNTKFRRPTD</sequence>
<feature type="region of interest" description="Disordered" evidence="1">
    <location>
        <begin position="208"/>
        <end position="227"/>
    </location>
</feature>
<feature type="domain" description="PAS" evidence="2">
    <location>
        <begin position="20"/>
        <end position="72"/>
    </location>
</feature>
<dbReference type="EMBL" id="JBHSAV010000053">
    <property type="protein sequence ID" value="MFC3977042.1"/>
    <property type="molecule type" value="Genomic_DNA"/>
</dbReference>
<comment type="caution">
    <text evidence="3">The sequence shown here is derived from an EMBL/GenBank/DDBJ whole genome shotgun (WGS) entry which is preliminary data.</text>
</comment>
<evidence type="ECO:0000313" key="3">
    <source>
        <dbReference type="EMBL" id="MFC3977042.1"/>
    </source>
</evidence>
<name>A0ABV8ELN2_9BACT</name>
<proteinExistence type="predicted"/>
<gene>
    <name evidence="3" type="ORF">ACFOUP_11700</name>
</gene>
<reference evidence="4" key="1">
    <citation type="journal article" date="2019" name="Int. J. Syst. Evol. Microbiol.">
        <title>The Global Catalogue of Microorganisms (GCM) 10K type strain sequencing project: providing services to taxonomists for standard genome sequencing and annotation.</title>
        <authorList>
            <consortium name="The Broad Institute Genomics Platform"/>
            <consortium name="The Broad Institute Genome Sequencing Center for Infectious Disease"/>
            <person name="Wu L."/>
            <person name="Ma J."/>
        </authorList>
    </citation>
    <scope>NUCLEOTIDE SEQUENCE [LARGE SCALE GENOMIC DNA]</scope>
    <source>
        <strain evidence="4">CECT 8551</strain>
    </source>
</reference>
<dbReference type="PROSITE" id="PS50112">
    <property type="entry name" value="PAS"/>
    <property type="match status" value="1"/>
</dbReference>
<keyword evidence="4" id="KW-1185">Reference proteome</keyword>
<evidence type="ECO:0000256" key="1">
    <source>
        <dbReference type="SAM" id="MobiDB-lite"/>
    </source>
</evidence>
<dbReference type="Gene3D" id="3.30.450.20">
    <property type="entry name" value="PAS domain"/>
    <property type="match status" value="1"/>
</dbReference>
<dbReference type="Proteomes" id="UP001595766">
    <property type="component" value="Unassembled WGS sequence"/>
</dbReference>
<dbReference type="CDD" id="cd00130">
    <property type="entry name" value="PAS"/>
    <property type="match status" value="1"/>
</dbReference>
<dbReference type="Pfam" id="PF00989">
    <property type="entry name" value="PAS"/>
    <property type="match status" value="1"/>
</dbReference>
<dbReference type="InterPro" id="IPR035965">
    <property type="entry name" value="PAS-like_dom_sf"/>
</dbReference>
<dbReference type="InterPro" id="IPR000014">
    <property type="entry name" value="PAS"/>
</dbReference>
<evidence type="ECO:0000259" key="2">
    <source>
        <dbReference type="PROSITE" id="PS50112"/>
    </source>
</evidence>
<feature type="compositionally biased region" description="Polar residues" evidence="1">
    <location>
        <begin position="208"/>
        <end position="220"/>
    </location>
</feature>
<dbReference type="SUPFAM" id="SSF55785">
    <property type="entry name" value="PYP-like sensor domain (PAS domain)"/>
    <property type="match status" value="1"/>
</dbReference>
<dbReference type="InterPro" id="IPR013767">
    <property type="entry name" value="PAS_fold"/>
</dbReference>
<evidence type="ECO:0000313" key="4">
    <source>
        <dbReference type="Proteomes" id="UP001595766"/>
    </source>
</evidence>
<dbReference type="RefSeq" id="WP_241291447.1">
    <property type="nucleotide sequence ID" value="NZ_JAKZGR010000002.1"/>
</dbReference>
<accession>A0ABV8ELN2</accession>